<dbReference type="AlphaFoldDB" id="A0A8C9YCE6"/>
<keyword evidence="8" id="KW-0067">ATP-binding</keyword>
<evidence type="ECO:0000256" key="4">
    <source>
        <dbReference type="ARBA" id="ARBA00022448"/>
    </source>
</evidence>
<sequence length="628" mass="70363">MAERTQEQGSVSIPMEETKLHGGAPPEVPLLTHLKKVENHITEAQRFSHLPRRSAVDLEFNELSHTIREGPWWKRRGYKALLKCLSGRFNSRELIGIMGPSGAGKSTLMNILAGYRETGMKGQILVNGRPRDLRTFRKMSCYIMQDDMLLPHLTVREAMMVSANLKLNESMQVKKELVDEILTALGLQECAQTRTNSISGGQCKRLAIALELVNNPPVMFFDEPTSGLDSASCFQVVSLMKSLALGGRTIICTIHQPSAKLFEMFDKLYILSQGQCIYKGTVPYLIPYLKNLGLHCPTYHNPADFIIEVASGEYGDLNPVLFEAVQGGLCSEEGKKNSRDKSDSSCPSQCHSVSGSPLSPITTPIFFILTDVLTHLRVMSHICIGVLIGLLYFKIGNDASRVFNNTGFLFFSMLFLMFAALMPTVLTFPLEMSVFIREHLNYWYSLKAYYLAKTMADIPFQVLCPILYCSIVYWMTEQPPEATRYLLFMALSTSTALVAQSLGLLIGAASTSLQVATFVGPVTAIPVLLFSGFFVNFDTIPKYLQWSSYISYVRYGFEGVILSIYGMNRSELECPGVVCKFQKPEEVLQLLDVEDAKLYVDFMVLGVFFLVLRLATYLVLRYKVKSER</sequence>
<feature type="transmembrane region" description="Helical" evidence="13">
    <location>
        <begin position="598"/>
        <end position="620"/>
    </location>
</feature>
<evidence type="ECO:0000256" key="1">
    <source>
        <dbReference type="ARBA" id="ARBA00004127"/>
    </source>
</evidence>
<dbReference type="SUPFAM" id="SSF52540">
    <property type="entry name" value="P-loop containing nucleoside triphosphate hydrolases"/>
    <property type="match status" value="1"/>
</dbReference>
<dbReference type="InterPro" id="IPR027417">
    <property type="entry name" value="P-loop_NTPase"/>
</dbReference>
<evidence type="ECO:0000313" key="15">
    <source>
        <dbReference type="Ensembl" id="ENSSLUP00000020674.1"/>
    </source>
</evidence>
<dbReference type="GO" id="GO:0005524">
    <property type="term" value="F:ATP binding"/>
    <property type="evidence" value="ECO:0007669"/>
    <property type="project" value="UniProtKB-KW"/>
</dbReference>
<keyword evidence="16" id="KW-1185">Reference proteome</keyword>
<dbReference type="GeneTree" id="ENSGT00940000157853"/>
<keyword evidence="10 13" id="KW-1133">Transmembrane helix</keyword>
<dbReference type="CDD" id="cd03213">
    <property type="entry name" value="ABCG_EPDR"/>
    <property type="match status" value="1"/>
</dbReference>
<evidence type="ECO:0000256" key="13">
    <source>
        <dbReference type="SAM" id="Phobius"/>
    </source>
</evidence>
<feature type="transmembrane region" description="Helical" evidence="13">
    <location>
        <begin position="450"/>
        <end position="474"/>
    </location>
</feature>
<dbReference type="Pfam" id="PF00005">
    <property type="entry name" value="ABC_tran"/>
    <property type="match status" value="1"/>
</dbReference>
<evidence type="ECO:0000256" key="10">
    <source>
        <dbReference type="ARBA" id="ARBA00022989"/>
    </source>
</evidence>
<keyword evidence="7" id="KW-0547">Nucleotide-binding</keyword>
<dbReference type="Gene3D" id="3.40.50.300">
    <property type="entry name" value="P-loop containing nucleotide triphosphate hydrolases"/>
    <property type="match status" value="1"/>
</dbReference>
<evidence type="ECO:0000256" key="11">
    <source>
        <dbReference type="ARBA" id="ARBA00023136"/>
    </source>
</evidence>
<dbReference type="InterPro" id="IPR050352">
    <property type="entry name" value="ABCG_transporters"/>
</dbReference>
<dbReference type="FunFam" id="3.40.50.300:FF:000267">
    <property type="entry name" value="ATP-binding cassette, sub-family G (WHITE), member 1"/>
    <property type="match status" value="1"/>
</dbReference>
<keyword evidence="4" id="KW-0813">Transport</keyword>
<keyword evidence="5" id="KW-1003">Cell membrane</keyword>
<dbReference type="GO" id="GO:0012505">
    <property type="term" value="C:endomembrane system"/>
    <property type="evidence" value="ECO:0007669"/>
    <property type="project" value="UniProtKB-SubCell"/>
</dbReference>
<dbReference type="PANTHER" id="PTHR48041:SF75">
    <property type="entry name" value="ATP-BINDING CASSETTE SUB-FAMILY G MEMBER 4"/>
    <property type="match status" value="1"/>
</dbReference>
<dbReference type="InterPro" id="IPR003593">
    <property type="entry name" value="AAA+_ATPase"/>
</dbReference>
<dbReference type="InterPro" id="IPR017871">
    <property type="entry name" value="ABC_transporter-like_CS"/>
</dbReference>
<dbReference type="SMART" id="SM00382">
    <property type="entry name" value="AAA"/>
    <property type="match status" value="1"/>
</dbReference>
<dbReference type="InterPro" id="IPR043926">
    <property type="entry name" value="ABCG_dom"/>
</dbReference>
<protein>
    <submittedName>
        <fullName evidence="15">ATP binding cassette subfamily G member 4</fullName>
    </submittedName>
</protein>
<dbReference type="InterPro" id="IPR013525">
    <property type="entry name" value="ABC2_TM"/>
</dbReference>
<dbReference type="Ensembl" id="ENSSLUT00000021334.1">
    <property type="protein sequence ID" value="ENSSLUP00000020674.1"/>
    <property type="gene ID" value="ENSSLUG00000008896.1"/>
</dbReference>
<dbReference type="GO" id="GO:0042632">
    <property type="term" value="P:cholesterol homeostasis"/>
    <property type="evidence" value="ECO:0007669"/>
    <property type="project" value="TreeGrafter"/>
</dbReference>
<dbReference type="GO" id="GO:0034041">
    <property type="term" value="F:ABC-type sterol transporter activity"/>
    <property type="evidence" value="ECO:0007669"/>
    <property type="project" value="TreeGrafter"/>
</dbReference>
<feature type="transmembrane region" description="Helical" evidence="13">
    <location>
        <begin position="378"/>
        <end position="395"/>
    </location>
</feature>
<feature type="transmembrane region" description="Helical" evidence="13">
    <location>
        <begin position="515"/>
        <end position="537"/>
    </location>
</feature>
<evidence type="ECO:0000256" key="2">
    <source>
        <dbReference type="ARBA" id="ARBA00004236"/>
    </source>
</evidence>
<comment type="similarity">
    <text evidence="3">Belongs to the ABC transporter superfamily. ABCG family. Eye pigment precursor importer (TC 3.A.1.204) subfamily.</text>
</comment>
<dbReference type="Proteomes" id="UP000694568">
    <property type="component" value="Unplaced"/>
</dbReference>
<feature type="transmembrane region" description="Helical" evidence="13">
    <location>
        <begin position="486"/>
        <end position="509"/>
    </location>
</feature>
<evidence type="ECO:0000256" key="9">
    <source>
        <dbReference type="ARBA" id="ARBA00022967"/>
    </source>
</evidence>
<dbReference type="GO" id="GO:0033344">
    <property type="term" value="P:cholesterol efflux"/>
    <property type="evidence" value="ECO:0007669"/>
    <property type="project" value="UniProtKB-ARBA"/>
</dbReference>
<name>A0A8C9YCE6_SANLU</name>
<proteinExistence type="inferred from homology"/>
<organism evidence="15 16">
    <name type="scientific">Sander lucioperca</name>
    <name type="common">Pike-perch</name>
    <name type="synonym">Perca lucioperca</name>
    <dbReference type="NCBI Taxonomy" id="283035"/>
    <lineage>
        <taxon>Eukaryota</taxon>
        <taxon>Metazoa</taxon>
        <taxon>Chordata</taxon>
        <taxon>Craniata</taxon>
        <taxon>Vertebrata</taxon>
        <taxon>Euteleostomi</taxon>
        <taxon>Actinopterygii</taxon>
        <taxon>Neopterygii</taxon>
        <taxon>Teleostei</taxon>
        <taxon>Neoteleostei</taxon>
        <taxon>Acanthomorphata</taxon>
        <taxon>Eupercaria</taxon>
        <taxon>Perciformes</taxon>
        <taxon>Percoidei</taxon>
        <taxon>Percidae</taxon>
        <taxon>Luciopercinae</taxon>
        <taxon>Sander</taxon>
    </lineage>
</organism>
<dbReference type="PROSITE" id="PS00211">
    <property type="entry name" value="ABC_TRANSPORTER_1"/>
    <property type="match status" value="1"/>
</dbReference>
<evidence type="ECO:0000256" key="12">
    <source>
        <dbReference type="SAM" id="MobiDB-lite"/>
    </source>
</evidence>
<keyword evidence="11 13" id="KW-0472">Membrane</keyword>
<evidence type="ECO:0000256" key="7">
    <source>
        <dbReference type="ARBA" id="ARBA00022741"/>
    </source>
</evidence>
<dbReference type="PANTHER" id="PTHR48041">
    <property type="entry name" value="ABC TRANSPORTER G FAMILY MEMBER 28"/>
    <property type="match status" value="1"/>
</dbReference>
<dbReference type="Pfam" id="PF01061">
    <property type="entry name" value="ABC2_membrane"/>
    <property type="match status" value="1"/>
</dbReference>
<evidence type="ECO:0000259" key="14">
    <source>
        <dbReference type="PROSITE" id="PS50893"/>
    </source>
</evidence>
<feature type="transmembrane region" description="Helical" evidence="13">
    <location>
        <begin position="407"/>
        <end position="430"/>
    </location>
</feature>
<dbReference type="GO" id="GO:0005886">
    <property type="term" value="C:plasma membrane"/>
    <property type="evidence" value="ECO:0007669"/>
    <property type="project" value="UniProtKB-SubCell"/>
</dbReference>
<reference evidence="15" key="1">
    <citation type="submission" date="2025-08" db="UniProtKB">
        <authorList>
            <consortium name="Ensembl"/>
        </authorList>
    </citation>
    <scope>IDENTIFICATION</scope>
</reference>
<dbReference type="InterPro" id="IPR003439">
    <property type="entry name" value="ABC_transporter-like_ATP-bd"/>
</dbReference>
<feature type="transmembrane region" description="Helical" evidence="13">
    <location>
        <begin position="549"/>
        <end position="567"/>
    </location>
</feature>
<keyword evidence="9" id="KW-1278">Translocase</keyword>
<evidence type="ECO:0000256" key="6">
    <source>
        <dbReference type="ARBA" id="ARBA00022692"/>
    </source>
</evidence>
<evidence type="ECO:0000256" key="3">
    <source>
        <dbReference type="ARBA" id="ARBA00005814"/>
    </source>
</evidence>
<gene>
    <name evidence="15" type="primary">abcg4a</name>
</gene>
<dbReference type="GO" id="GO:0016887">
    <property type="term" value="F:ATP hydrolysis activity"/>
    <property type="evidence" value="ECO:0007669"/>
    <property type="project" value="InterPro"/>
</dbReference>
<keyword evidence="6 13" id="KW-0812">Transmembrane</keyword>
<evidence type="ECO:0000256" key="8">
    <source>
        <dbReference type="ARBA" id="ARBA00022840"/>
    </source>
</evidence>
<evidence type="ECO:0000313" key="16">
    <source>
        <dbReference type="Proteomes" id="UP000694568"/>
    </source>
</evidence>
<reference evidence="15" key="2">
    <citation type="submission" date="2025-09" db="UniProtKB">
        <authorList>
            <consortium name="Ensembl"/>
        </authorList>
    </citation>
    <scope>IDENTIFICATION</scope>
</reference>
<evidence type="ECO:0000256" key="5">
    <source>
        <dbReference type="ARBA" id="ARBA00022475"/>
    </source>
</evidence>
<feature type="region of interest" description="Disordered" evidence="12">
    <location>
        <begin position="1"/>
        <end position="26"/>
    </location>
</feature>
<dbReference type="PROSITE" id="PS50893">
    <property type="entry name" value="ABC_TRANSPORTER_2"/>
    <property type="match status" value="1"/>
</dbReference>
<accession>A0A8C9YCE6</accession>
<feature type="domain" description="ABC transporter" evidence="14">
    <location>
        <begin position="58"/>
        <end position="298"/>
    </location>
</feature>
<comment type="subcellular location">
    <subcellularLocation>
        <location evidence="2">Cell membrane</location>
    </subcellularLocation>
    <subcellularLocation>
        <location evidence="1">Endomembrane system</location>
        <topology evidence="1">Multi-pass membrane protein</topology>
    </subcellularLocation>
</comment>
<dbReference type="Pfam" id="PF19055">
    <property type="entry name" value="ABC2_membrane_7"/>
    <property type="match status" value="1"/>
</dbReference>